<proteinExistence type="predicted"/>
<name>Q31A41_PROM9</name>
<dbReference type="EMBL" id="CP000111">
    <property type="protein sequence ID" value="ABB50254.1"/>
    <property type="molecule type" value="Genomic_DNA"/>
</dbReference>
<keyword evidence="1" id="KW-0812">Transmembrane</keyword>
<gene>
    <name evidence="2" type="ordered locus">PMT9312_1195</name>
</gene>
<organism evidence="2 3">
    <name type="scientific">Prochlorococcus marinus (strain MIT 9312)</name>
    <dbReference type="NCBI Taxonomy" id="74546"/>
    <lineage>
        <taxon>Bacteria</taxon>
        <taxon>Bacillati</taxon>
        <taxon>Cyanobacteriota</taxon>
        <taxon>Cyanophyceae</taxon>
        <taxon>Synechococcales</taxon>
        <taxon>Prochlorococcaceae</taxon>
        <taxon>Prochlorococcus</taxon>
    </lineage>
</organism>
<sequence length="494" mass="55638">MRILMKFKNYFRKENGFTLVELILASSISLSTIMMGYFVLRNIIEGNKIDEIQFGLNSQVNDALDFIIDEVESGERIIDKESDIRSLNNNCSFPSDSEFIFGIKLPNQALAKSDYIKGGDQFNLSQIDCPIVYSLKQSTNQENGPYELIRYGPQFNEKGFYLSPSFNDFQNSTILENISSKENYQKIKCNNSWKSLKTMRGLSYCIDNFNKAIEIQIKVEDNKNKIANNPNTSLLSSGGFSRVQDSSQISLIPPPSLSSGNAPNCIGGECCWLGVCLKSRKITFMLDISENMDDNFEHRNGEIIKGRWTQSSPEFLRPRINGKGLITYAISSLKDHLNRLPTSESDQVYFQIIAFNNTTQKYPDSSPIKLSNSTRLAAFEFLDNLTTEGFSKPWDGLCSALVNESTEQVILVSSSVPSNSEGTCAGRSASSSNDYAEIIEEYNRDSRSLNNQGSLIIDTVSYFHNFCDSNKNYLNDNWMGRISMGDESQCTYIK</sequence>
<dbReference type="eggNOG" id="COG4795">
    <property type="taxonomic scope" value="Bacteria"/>
</dbReference>
<reference evidence="3" key="1">
    <citation type="submission" date="2005-07" db="EMBL/GenBank/DDBJ databases">
        <title>Complete sequence of Prochlorococcus marinus str. MIT 9312.</title>
        <authorList>
            <consortium name="US DOE Joint Genome Institute"/>
            <person name="Copeland A."/>
            <person name="Lucas S."/>
            <person name="Lapidus A."/>
            <person name="Barry K."/>
            <person name="Detter J.C."/>
            <person name="Glavina T."/>
            <person name="Hammon N."/>
            <person name="Israni S."/>
            <person name="Pitluck S."/>
            <person name="Thiel J."/>
            <person name="Schmutz J."/>
            <person name="Larimer F."/>
            <person name="Land M."/>
            <person name="Kyrpides N."/>
            <person name="Lykidis A."/>
            <person name="Richardson P."/>
        </authorList>
    </citation>
    <scope>NUCLEOTIDE SEQUENCE [LARGE SCALE GENOMIC DNA]</scope>
    <source>
        <strain evidence="3">MIT 9312</strain>
    </source>
</reference>
<dbReference type="Proteomes" id="UP000002715">
    <property type="component" value="Chromosome"/>
</dbReference>
<protein>
    <submittedName>
        <fullName evidence="2">Uncharacterized protein</fullName>
    </submittedName>
</protein>
<keyword evidence="1" id="KW-0472">Membrane</keyword>
<dbReference type="AlphaFoldDB" id="Q31A41"/>
<feature type="transmembrane region" description="Helical" evidence="1">
    <location>
        <begin position="20"/>
        <end position="40"/>
    </location>
</feature>
<evidence type="ECO:0000256" key="1">
    <source>
        <dbReference type="SAM" id="Phobius"/>
    </source>
</evidence>
<evidence type="ECO:0000313" key="3">
    <source>
        <dbReference type="Proteomes" id="UP000002715"/>
    </source>
</evidence>
<evidence type="ECO:0000313" key="2">
    <source>
        <dbReference type="EMBL" id="ABB50254.1"/>
    </source>
</evidence>
<dbReference type="HOGENOM" id="CLU_551920_0_0_3"/>
<accession>Q31A41</accession>
<dbReference type="STRING" id="74546.PMT9312_1195"/>
<keyword evidence="1" id="KW-1133">Transmembrane helix</keyword>
<dbReference type="KEGG" id="pmi:PMT9312_1195"/>